<sequence>MVTRSRQQTRGLCAVAACFSRVGWPEKMRNGAWYFSGAHHGKTSRSWAAPTRWNGLIMRGVHERKQKKCRSENCEKILPATQWGFLRDPPTALLKMPHPVCRRSCLGRGPRMGPRQRMPTHGLHARSRCLCGPSQLSLLDMQTTPFRTALVARVLP</sequence>
<accession>C4Y1P9</accession>
<dbReference type="KEGG" id="clu:CLUG_02131"/>
<dbReference type="VEuPathDB" id="FungiDB:CLUG_02131"/>
<proteinExistence type="predicted"/>
<organism evidence="1 2">
    <name type="scientific">Clavispora lusitaniae (strain ATCC 42720)</name>
    <name type="common">Yeast</name>
    <name type="synonym">Candida lusitaniae</name>
    <dbReference type="NCBI Taxonomy" id="306902"/>
    <lineage>
        <taxon>Eukaryota</taxon>
        <taxon>Fungi</taxon>
        <taxon>Dikarya</taxon>
        <taxon>Ascomycota</taxon>
        <taxon>Saccharomycotina</taxon>
        <taxon>Pichiomycetes</taxon>
        <taxon>Metschnikowiaceae</taxon>
        <taxon>Clavispora</taxon>
    </lineage>
</organism>
<dbReference type="InParanoid" id="C4Y1P9"/>
<dbReference type="AlphaFoldDB" id="C4Y1P9"/>
<evidence type="ECO:0000313" key="1">
    <source>
        <dbReference type="EMBL" id="EEQ38009.1"/>
    </source>
</evidence>
<name>C4Y1P9_CLAL4</name>
<evidence type="ECO:0000313" key="2">
    <source>
        <dbReference type="Proteomes" id="UP000007703"/>
    </source>
</evidence>
<dbReference type="EMBL" id="CH408077">
    <property type="protein sequence ID" value="EEQ38009.1"/>
    <property type="molecule type" value="Genomic_DNA"/>
</dbReference>
<gene>
    <name evidence="1" type="ORF">CLUG_02131</name>
</gene>
<protein>
    <submittedName>
        <fullName evidence="1">Uncharacterized protein</fullName>
    </submittedName>
</protein>
<dbReference type="HOGENOM" id="CLU_1686383_0_0_1"/>
<dbReference type="Proteomes" id="UP000007703">
    <property type="component" value="Unassembled WGS sequence"/>
</dbReference>
<reference evidence="1 2" key="1">
    <citation type="journal article" date="2009" name="Nature">
        <title>Evolution of pathogenicity and sexual reproduction in eight Candida genomes.</title>
        <authorList>
            <person name="Butler G."/>
            <person name="Rasmussen M.D."/>
            <person name="Lin M.F."/>
            <person name="Santos M.A."/>
            <person name="Sakthikumar S."/>
            <person name="Munro C.A."/>
            <person name="Rheinbay E."/>
            <person name="Grabherr M."/>
            <person name="Forche A."/>
            <person name="Reedy J.L."/>
            <person name="Agrafioti I."/>
            <person name="Arnaud M.B."/>
            <person name="Bates S."/>
            <person name="Brown A.J."/>
            <person name="Brunke S."/>
            <person name="Costanzo M.C."/>
            <person name="Fitzpatrick D.A."/>
            <person name="de Groot P.W."/>
            <person name="Harris D."/>
            <person name="Hoyer L.L."/>
            <person name="Hube B."/>
            <person name="Klis F.M."/>
            <person name="Kodira C."/>
            <person name="Lennard N."/>
            <person name="Logue M.E."/>
            <person name="Martin R."/>
            <person name="Neiman A.M."/>
            <person name="Nikolaou E."/>
            <person name="Quail M.A."/>
            <person name="Quinn J."/>
            <person name="Santos M.C."/>
            <person name="Schmitzberger F.F."/>
            <person name="Sherlock G."/>
            <person name="Shah P."/>
            <person name="Silverstein K.A."/>
            <person name="Skrzypek M.S."/>
            <person name="Soll D."/>
            <person name="Staggs R."/>
            <person name="Stansfield I."/>
            <person name="Stumpf M.P."/>
            <person name="Sudbery P.E."/>
            <person name="Srikantha T."/>
            <person name="Zeng Q."/>
            <person name="Berman J."/>
            <person name="Berriman M."/>
            <person name="Heitman J."/>
            <person name="Gow N.A."/>
            <person name="Lorenz M.C."/>
            <person name="Birren B.W."/>
            <person name="Kellis M."/>
            <person name="Cuomo C.A."/>
        </authorList>
    </citation>
    <scope>NUCLEOTIDE SEQUENCE [LARGE SCALE GENOMIC DNA]</scope>
    <source>
        <strain evidence="1 2">ATCC 42720</strain>
    </source>
</reference>